<dbReference type="EMBL" id="WKPR01000020">
    <property type="protein sequence ID" value="MSB21152.1"/>
    <property type="molecule type" value="Genomic_DNA"/>
</dbReference>
<evidence type="ECO:0000259" key="2">
    <source>
        <dbReference type="SMART" id="SM00470"/>
    </source>
</evidence>
<dbReference type="GO" id="GO:0005694">
    <property type="term" value="C:chromosome"/>
    <property type="evidence" value="ECO:0007669"/>
    <property type="project" value="TreeGrafter"/>
</dbReference>
<evidence type="ECO:0000313" key="4">
    <source>
        <dbReference type="Proteomes" id="UP000434475"/>
    </source>
</evidence>
<dbReference type="PANTHER" id="PTHR33375">
    <property type="entry name" value="CHROMOSOME-PARTITIONING PROTEIN PARB-RELATED"/>
    <property type="match status" value="1"/>
</dbReference>
<protein>
    <recommendedName>
        <fullName evidence="2">ParB-like N-terminal domain-containing protein</fullName>
    </recommendedName>
</protein>
<dbReference type="InterPro" id="IPR036086">
    <property type="entry name" value="ParB/Sulfiredoxin_sf"/>
</dbReference>
<dbReference type="AlphaFoldDB" id="A0A6I2RD72"/>
<dbReference type="Pfam" id="PF02195">
    <property type="entry name" value="ParB_N"/>
    <property type="match status" value="1"/>
</dbReference>
<feature type="domain" description="ParB-like N-terminal" evidence="2">
    <location>
        <begin position="33"/>
        <end position="128"/>
    </location>
</feature>
<feature type="compositionally biased region" description="Basic and acidic residues" evidence="1">
    <location>
        <begin position="312"/>
        <end position="324"/>
    </location>
</feature>
<dbReference type="RefSeq" id="WP_172697887.1">
    <property type="nucleotide sequence ID" value="NZ_WKPR01000020.1"/>
</dbReference>
<feature type="region of interest" description="Disordered" evidence="1">
    <location>
        <begin position="256"/>
        <end position="365"/>
    </location>
</feature>
<reference evidence="3 4" key="1">
    <citation type="journal article" date="2019" name="Nat. Med.">
        <title>A library of human gut bacterial isolates paired with longitudinal multiomics data enables mechanistic microbiome research.</title>
        <authorList>
            <person name="Poyet M."/>
            <person name="Groussin M."/>
            <person name="Gibbons S.M."/>
            <person name="Avila-Pacheco J."/>
            <person name="Jiang X."/>
            <person name="Kearney S.M."/>
            <person name="Perrotta A.R."/>
            <person name="Berdy B."/>
            <person name="Zhao S."/>
            <person name="Lieberman T.D."/>
            <person name="Swanson P.K."/>
            <person name="Smith M."/>
            <person name="Roesemann S."/>
            <person name="Alexander J.E."/>
            <person name="Rich S.A."/>
            <person name="Livny J."/>
            <person name="Vlamakis H."/>
            <person name="Clish C."/>
            <person name="Bullock K."/>
            <person name="Deik A."/>
            <person name="Scott J."/>
            <person name="Pierce K.A."/>
            <person name="Xavier R.J."/>
            <person name="Alm E.J."/>
        </authorList>
    </citation>
    <scope>NUCLEOTIDE SEQUENCE [LARGE SCALE GENOMIC DNA]</scope>
    <source>
        <strain evidence="3 4">BIOML-A2</strain>
    </source>
</reference>
<evidence type="ECO:0000256" key="1">
    <source>
        <dbReference type="SAM" id="MobiDB-lite"/>
    </source>
</evidence>
<dbReference type="Gene3D" id="1.10.10.2830">
    <property type="match status" value="1"/>
</dbReference>
<sequence length="425" mass="47186">MGKFNLNQILNNASRQAAEGGDNPPRPTESEIKKISVFDLVPSEDNFYSMREIEELKAAIEIAGKVLQNLTVVPLDGGKYKVIAGHRRRLASLALVEDGKPQYEFVTCSVEPNEEAAEDQEIRDGLNLIVTNSQREKTAWDKIEEVRYLRDVLEKAKTRPRFVAVLQRIVKTVFRDSEVQADGTRDFIAKVLHTSPAQIGRYDTIIRHLSPEFKEELKADRINLSTAYELAGLPEEDQRAAFEEYQRAGEISIKAARERKPQTAPPPPPPQAEKPPEEPEEPAPPAEPVRERDEHTPPAAHCIPSAVPPPKIEWDKEPGAEHPTDGPQNAQDGQKPQAVKMDPEGAEKPTEDAQGRTGAERQPQKETRCVGKGICPCCGEKFDAGQVTRYNTFGTQAVGPVHCPHCGKMLKILCSVEYICSPAEE</sequence>
<feature type="compositionally biased region" description="Pro residues" evidence="1">
    <location>
        <begin position="263"/>
        <end position="273"/>
    </location>
</feature>
<dbReference type="GO" id="GO:0007059">
    <property type="term" value="P:chromosome segregation"/>
    <property type="evidence" value="ECO:0007669"/>
    <property type="project" value="TreeGrafter"/>
</dbReference>
<dbReference type="PANTHER" id="PTHR33375:SF7">
    <property type="entry name" value="CHROMOSOME 2-PARTITIONING PROTEIN PARB-RELATED"/>
    <property type="match status" value="1"/>
</dbReference>
<dbReference type="InterPro" id="IPR050336">
    <property type="entry name" value="Chromosome_partition/occlusion"/>
</dbReference>
<evidence type="ECO:0000313" key="3">
    <source>
        <dbReference type="EMBL" id="MSB21152.1"/>
    </source>
</evidence>
<feature type="compositionally biased region" description="Basic and acidic residues" evidence="1">
    <location>
        <begin position="341"/>
        <end position="365"/>
    </location>
</feature>
<name>A0A6I2RD72_FLAPL</name>
<comment type="caution">
    <text evidence="3">The sequence shown here is derived from an EMBL/GenBank/DDBJ whole genome shotgun (WGS) entry which is preliminary data.</text>
</comment>
<gene>
    <name evidence="3" type="ORF">GKE97_16735</name>
</gene>
<dbReference type="InterPro" id="IPR003115">
    <property type="entry name" value="ParB_N"/>
</dbReference>
<proteinExistence type="predicted"/>
<dbReference type="Gene3D" id="3.90.1530.30">
    <property type="match status" value="1"/>
</dbReference>
<dbReference type="SMART" id="SM00470">
    <property type="entry name" value="ParB"/>
    <property type="match status" value="1"/>
</dbReference>
<accession>A0A6I2RD72</accession>
<dbReference type="SUPFAM" id="SSF109709">
    <property type="entry name" value="KorB DNA-binding domain-like"/>
    <property type="match status" value="1"/>
</dbReference>
<dbReference type="Proteomes" id="UP000434475">
    <property type="component" value="Unassembled WGS sequence"/>
</dbReference>
<organism evidence="3 4">
    <name type="scientific">Flavonifractor plautii</name>
    <name type="common">Fusobacterium plautii</name>
    <dbReference type="NCBI Taxonomy" id="292800"/>
    <lineage>
        <taxon>Bacteria</taxon>
        <taxon>Bacillati</taxon>
        <taxon>Bacillota</taxon>
        <taxon>Clostridia</taxon>
        <taxon>Eubacteriales</taxon>
        <taxon>Oscillospiraceae</taxon>
        <taxon>Flavonifractor</taxon>
    </lineage>
</organism>
<dbReference type="SUPFAM" id="SSF110849">
    <property type="entry name" value="ParB/Sulfiredoxin"/>
    <property type="match status" value="1"/>
</dbReference>